<comment type="caution">
    <text evidence="2">The sequence shown here is derived from an EMBL/GenBank/DDBJ whole genome shotgun (WGS) entry which is preliminary data.</text>
</comment>
<feature type="compositionally biased region" description="Basic and acidic residues" evidence="1">
    <location>
        <begin position="130"/>
        <end position="139"/>
    </location>
</feature>
<dbReference type="AlphaFoldDB" id="A0AAV9S2E0"/>
<name>A0AAV9S2E0_9TELE</name>
<feature type="region of interest" description="Disordered" evidence="1">
    <location>
        <begin position="116"/>
        <end position="155"/>
    </location>
</feature>
<organism evidence="2 3">
    <name type="scientific">Crenichthys baileyi</name>
    <name type="common">White River springfish</name>
    <dbReference type="NCBI Taxonomy" id="28760"/>
    <lineage>
        <taxon>Eukaryota</taxon>
        <taxon>Metazoa</taxon>
        <taxon>Chordata</taxon>
        <taxon>Craniata</taxon>
        <taxon>Vertebrata</taxon>
        <taxon>Euteleostomi</taxon>
        <taxon>Actinopterygii</taxon>
        <taxon>Neopterygii</taxon>
        <taxon>Teleostei</taxon>
        <taxon>Neoteleostei</taxon>
        <taxon>Acanthomorphata</taxon>
        <taxon>Ovalentaria</taxon>
        <taxon>Atherinomorphae</taxon>
        <taxon>Cyprinodontiformes</taxon>
        <taxon>Goodeidae</taxon>
        <taxon>Crenichthys</taxon>
    </lineage>
</organism>
<evidence type="ECO:0000256" key="1">
    <source>
        <dbReference type="SAM" id="MobiDB-lite"/>
    </source>
</evidence>
<evidence type="ECO:0000313" key="3">
    <source>
        <dbReference type="Proteomes" id="UP001311232"/>
    </source>
</evidence>
<gene>
    <name evidence="2" type="ORF">CRENBAI_000492</name>
</gene>
<keyword evidence="3" id="KW-1185">Reference proteome</keyword>
<reference evidence="2 3" key="1">
    <citation type="submission" date="2021-06" db="EMBL/GenBank/DDBJ databases">
        <authorList>
            <person name="Palmer J.M."/>
        </authorList>
    </citation>
    <scope>NUCLEOTIDE SEQUENCE [LARGE SCALE GENOMIC DNA]</scope>
    <source>
        <strain evidence="2 3">MEX-2019</strain>
        <tissue evidence="2">Muscle</tissue>
    </source>
</reference>
<sequence>MNISDNVFVKENQTKQVYGTVEKNNTSSSEYKKLCNFFIKKTFKLSQGSWRNRKRKGESTLCAAVASYPHLCSHLTGYVASPQLTQLSRCISSKIHSPFIASADAFLRVHSKLGDGDLPPPPISRKLSQRRKEEADPGRNRSIQQRESGLWQERC</sequence>
<dbReference type="EMBL" id="JAHHUM010000959">
    <property type="protein sequence ID" value="KAK5615480.1"/>
    <property type="molecule type" value="Genomic_DNA"/>
</dbReference>
<proteinExistence type="predicted"/>
<protein>
    <submittedName>
        <fullName evidence="2">Uncharacterized protein</fullName>
    </submittedName>
</protein>
<accession>A0AAV9S2E0</accession>
<evidence type="ECO:0000313" key="2">
    <source>
        <dbReference type="EMBL" id="KAK5615480.1"/>
    </source>
</evidence>
<dbReference type="Proteomes" id="UP001311232">
    <property type="component" value="Unassembled WGS sequence"/>
</dbReference>